<evidence type="ECO:0000313" key="13">
    <source>
        <dbReference type="Proteomes" id="UP000675900"/>
    </source>
</evidence>
<dbReference type="GO" id="GO:1990381">
    <property type="term" value="F:ubiquitin-specific protease binding"/>
    <property type="evidence" value="ECO:0007669"/>
    <property type="project" value="Ensembl"/>
</dbReference>
<evidence type="ECO:0000256" key="1">
    <source>
        <dbReference type="ARBA" id="ARBA00000900"/>
    </source>
</evidence>
<sequence>IIKLGCRPYGKIKFYLFFQVQASHFEGLITTIVGYILLAITLIICHGLATLVKFHRSRRLLGVCYIVVKVSLLVVVEIGVFPLICGWWLDICSLEMFDATLKDRELSFQSAPGTTMFLHWLVGMVYVFYFASFILLLREVLRPGVLWFLRNLNDPDFNPVQEMIHLPIYRHLRRFILSVIVFGSIVLLMLWLPIRIIKSLLPNFLPYNVMLYSDAPVSELSLELLLLQVVLPALLEQGHTRQWLKGLVRAWTVTAGYLLDLHSYLLGDQEENENSANQQVNNNQHARNNNAIPVVGEGLHAAHQAILQQGGPVGFQPYRRPLNFPLRIFLLIVFMCITLLIASLICLTLPVFAGRWLMSFWTGTAKIHELYTAACGLYVCWLTIRAVTVLVAWMPQGRRVIFQKVKEWSLMIMKTLIVAVLLAGVVPLLLGLLFELVIVAPLRVPLDQTPLFYPWQDWALGVLHAKIIAAITLMGPQWWLKTVIEQVYANGIRNIDLHYIIRKLAAPVISVLLLSLCVPYVIASGVVPLLGVTAEMQNLVHRRIYPFLLMVVVLMGILSFQVRQFKRLYEHIKNDKYLVGQRLVNYERKSGKQGTSPPPAQSSQE</sequence>
<dbReference type="GO" id="GO:0036503">
    <property type="term" value="P:ERAD pathway"/>
    <property type="evidence" value="ECO:0007669"/>
    <property type="project" value="TreeGrafter"/>
</dbReference>
<evidence type="ECO:0000256" key="6">
    <source>
        <dbReference type="ARBA" id="ARBA00022692"/>
    </source>
</evidence>
<dbReference type="Proteomes" id="UP000675900">
    <property type="component" value="Unassembled WGS sequence"/>
</dbReference>
<feature type="transmembrane region" description="Helical" evidence="10">
    <location>
        <begin position="543"/>
        <end position="562"/>
    </location>
</feature>
<dbReference type="GO" id="GO:0031624">
    <property type="term" value="F:ubiquitin conjugating enzyme binding"/>
    <property type="evidence" value="ECO:0007669"/>
    <property type="project" value="Ensembl"/>
</dbReference>
<evidence type="ECO:0000256" key="2">
    <source>
        <dbReference type="ARBA" id="ARBA00004141"/>
    </source>
</evidence>
<dbReference type="Ensembl" id="ENSPTIT00000031060.1">
    <property type="protein sequence ID" value="ENSPTIP00000026493.1"/>
    <property type="gene ID" value="ENSPTIG00000021891.1"/>
</dbReference>
<keyword evidence="6 10" id="KW-0812">Transmembrane</keyword>
<feature type="transmembrane region" description="Helical" evidence="10">
    <location>
        <begin position="500"/>
        <end position="523"/>
    </location>
</feature>
<feature type="transmembrane region" description="Helical" evidence="10">
    <location>
        <begin position="32"/>
        <end position="52"/>
    </location>
</feature>
<dbReference type="PANTHER" id="PTHR13145">
    <property type="entry name" value="SSM4 PROTEIN"/>
    <property type="match status" value="1"/>
</dbReference>
<keyword evidence="9 10" id="KW-0472">Membrane</keyword>
<evidence type="ECO:0000256" key="4">
    <source>
        <dbReference type="ARBA" id="ARBA00012483"/>
    </source>
</evidence>
<comment type="pathway">
    <text evidence="3">Protein modification; protein ubiquitination.</text>
</comment>
<dbReference type="AlphaFoldDB" id="A0A8C9L443"/>
<accession>A0A8C9L443</accession>
<feature type="transmembrane region" description="Helical" evidence="10">
    <location>
        <begin position="175"/>
        <end position="197"/>
    </location>
</feature>
<proteinExistence type="predicted"/>
<evidence type="ECO:0000259" key="11">
    <source>
        <dbReference type="Pfam" id="PF23113"/>
    </source>
</evidence>
<evidence type="ECO:0000256" key="8">
    <source>
        <dbReference type="ARBA" id="ARBA00022989"/>
    </source>
</evidence>
<keyword evidence="8 10" id="KW-1133">Transmembrane helix</keyword>
<feature type="transmembrane region" description="Helical" evidence="10">
    <location>
        <begin position="328"/>
        <end position="350"/>
    </location>
</feature>
<comment type="subcellular location">
    <subcellularLocation>
        <location evidence="2">Membrane</location>
        <topology evidence="2">Multi-pass membrane protein</topology>
    </subcellularLocation>
</comment>
<dbReference type="GO" id="GO:0005789">
    <property type="term" value="C:endoplasmic reticulum membrane"/>
    <property type="evidence" value="ECO:0007669"/>
    <property type="project" value="Ensembl"/>
</dbReference>
<dbReference type="InterPro" id="IPR056521">
    <property type="entry name" value="MARCHF6-like_C"/>
</dbReference>
<feature type="transmembrane region" description="Helical" evidence="10">
    <location>
        <begin position="415"/>
        <end position="438"/>
    </location>
</feature>
<evidence type="ECO:0000256" key="10">
    <source>
        <dbReference type="SAM" id="Phobius"/>
    </source>
</evidence>
<protein>
    <recommendedName>
        <fullName evidence="4">RING-type E3 ubiquitin transferase</fullName>
        <ecNumber evidence="4">2.3.2.27</ecNumber>
    </recommendedName>
</protein>
<evidence type="ECO:0000256" key="7">
    <source>
        <dbReference type="ARBA" id="ARBA00022786"/>
    </source>
</evidence>
<comment type="catalytic activity">
    <reaction evidence="1">
        <text>S-ubiquitinyl-[E2 ubiquitin-conjugating enzyme]-L-cysteine + [acceptor protein]-L-lysine = [E2 ubiquitin-conjugating enzyme]-L-cysteine + N(6)-ubiquitinyl-[acceptor protein]-L-lysine.</text>
        <dbReference type="EC" id="2.3.2.27"/>
    </reaction>
</comment>
<feature type="transmembrane region" description="Helical" evidence="10">
    <location>
        <begin position="458"/>
        <end position="480"/>
    </location>
</feature>
<evidence type="ECO:0000256" key="3">
    <source>
        <dbReference type="ARBA" id="ARBA00004906"/>
    </source>
</evidence>
<evidence type="ECO:0000256" key="9">
    <source>
        <dbReference type="ARBA" id="ARBA00023136"/>
    </source>
</evidence>
<reference evidence="12" key="2">
    <citation type="submission" date="2025-09" db="UniProtKB">
        <authorList>
            <consortium name="Ensembl"/>
        </authorList>
    </citation>
    <scope>IDENTIFICATION</scope>
</reference>
<keyword evidence="13" id="KW-1185">Reference proteome</keyword>
<feature type="transmembrane region" description="Helical" evidence="10">
    <location>
        <begin position="64"/>
        <end position="89"/>
    </location>
</feature>
<dbReference type="GO" id="GO:0043161">
    <property type="term" value="P:proteasome-mediated ubiquitin-dependent protein catabolic process"/>
    <property type="evidence" value="ECO:0007669"/>
    <property type="project" value="Ensembl"/>
</dbReference>
<dbReference type="EC" id="2.3.2.27" evidence="4"/>
<organism evidence="12 13">
    <name type="scientific">Panthera tigris altaica</name>
    <name type="common">Siberian tiger</name>
    <dbReference type="NCBI Taxonomy" id="74533"/>
    <lineage>
        <taxon>Eukaryota</taxon>
        <taxon>Metazoa</taxon>
        <taxon>Chordata</taxon>
        <taxon>Craniata</taxon>
        <taxon>Vertebrata</taxon>
        <taxon>Euteleostomi</taxon>
        <taxon>Mammalia</taxon>
        <taxon>Eutheria</taxon>
        <taxon>Laurasiatheria</taxon>
        <taxon>Carnivora</taxon>
        <taxon>Feliformia</taxon>
        <taxon>Felidae</taxon>
        <taxon>Pantherinae</taxon>
        <taxon>Panthera</taxon>
    </lineage>
</organism>
<feature type="transmembrane region" description="Helical" evidence="10">
    <location>
        <begin position="117"/>
        <end position="137"/>
    </location>
</feature>
<feature type="domain" description="E3 ubiquitin-protein ligase MARCHF6-like C-terminal" evidence="11">
    <location>
        <begin position="400"/>
        <end position="573"/>
    </location>
</feature>
<dbReference type="Pfam" id="PF23113">
    <property type="entry name" value="MARCHF6_C"/>
    <property type="match status" value="1"/>
</dbReference>
<dbReference type="GO" id="GO:0070936">
    <property type="term" value="P:protein K48-linked ubiquitination"/>
    <property type="evidence" value="ECO:0007669"/>
    <property type="project" value="Ensembl"/>
</dbReference>
<dbReference type="GeneTree" id="ENSGT00940000155171"/>
<dbReference type="PANTHER" id="PTHR13145:SF0">
    <property type="entry name" value="E3 UBIQUITIN-PROTEIN LIGASE MARCHF6"/>
    <property type="match status" value="1"/>
</dbReference>
<feature type="transmembrane region" description="Helical" evidence="10">
    <location>
        <begin position="370"/>
        <end position="394"/>
    </location>
</feature>
<name>A0A8C9L443_PANTA</name>
<dbReference type="GO" id="GO:0061630">
    <property type="term" value="F:ubiquitin protein ligase activity"/>
    <property type="evidence" value="ECO:0007669"/>
    <property type="project" value="UniProtKB-EC"/>
</dbReference>
<evidence type="ECO:0000313" key="12">
    <source>
        <dbReference type="Ensembl" id="ENSPTIP00000026493.1"/>
    </source>
</evidence>
<dbReference type="GO" id="GO:0045541">
    <property type="term" value="P:negative regulation of cholesterol biosynthetic process"/>
    <property type="evidence" value="ECO:0007669"/>
    <property type="project" value="Ensembl"/>
</dbReference>
<keyword evidence="7" id="KW-0833">Ubl conjugation pathway</keyword>
<evidence type="ECO:0000256" key="5">
    <source>
        <dbReference type="ARBA" id="ARBA00022679"/>
    </source>
</evidence>
<feature type="transmembrane region" description="Helical" evidence="10">
    <location>
        <begin position="217"/>
        <end position="235"/>
    </location>
</feature>
<reference evidence="12" key="1">
    <citation type="submission" date="2025-08" db="UniProtKB">
        <authorList>
            <consortium name="Ensembl"/>
        </authorList>
    </citation>
    <scope>IDENTIFICATION</scope>
</reference>
<gene>
    <name evidence="12" type="primary">MARCHF6</name>
</gene>
<keyword evidence="5" id="KW-0808">Transferase</keyword>